<evidence type="ECO:0000256" key="7">
    <source>
        <dbReference type="ARBA" id="ARBA00022679"/>
    </source>
</evidence>
<comment type="subcellular location">
    <subcellularLocation>
        <location evidence="1">Cytoplasm</location>
    </subcellularLocation>
</comment>
<keyword evidence="7 12" id="KW-0808">Transferase</keyword>
<evidence type="ECO:0000256" key="3">
    <source>
        <dbReference type="ARBA" id="ARBA00011890"/>
    </source>
</evidence>
<organism evidence="12 13">
    <name type="scientific">Spongiactinospora rosea</name>
    <dbReference type="NCBI Taxonomy" id="2248750"/>
    <lineage>
        <taxon>Bacteria</taxon>
        <taxon>Bacillati</taxon>
        <taxon>Actinomycetota</taxon>
        <taxon>Actinomycetes</taxon>
        <taxon>Streptosporangiales</taxon>
        <taxon>Streptosporangiaceae</taxon>
        <taxon>Spongiactinospora</taxon>
    </lineage>
</organism>
<name>A0A366LIX0_9ACTN</name>
<dbReference type="AlphaFoldDB" id="A0A366LIX0"/>
<dbReference type="InterPro" id="IPR029063">
    <property type="entry name" value="SAM-dependent_MTases_sf"/>
</dbReference>
<evidence type="ECO:0000313" key="13">
    <source>
        <dbReference type="Proteomes" id="UP000253303"/>
    </source>
</evidence>
<evidence type="ECO:0000256" key="9">
    <source>
        <dbReference type="ARBA" id="ARBA00030757"/>
    </source>
</evidence>
<keyword evidence="8" id="KW-0949">S-adenosyl-L-methionine</keyword>
<dbReference type="Proteomes" id="UP000253303">
    <property type="component" value="Unassembled WGS sequence"/>
</dbReference>
<dbReference type="EMBL" id="QMEY01000045">
    <property type="protein sequence ID" value="RBQ13848.1"/>
    <property type="molecule type" value="Genomic_DNA"/>
</dbReference>
<dbReference type="GO" id="GO:0005737">
    <property type="term" value="C:cytoplasm"/>
    <property type="evidence" value="ECO:0007669"/>
    <property type="project" value="UniProtKB-SubCell"/>
</dbReference>
<evidence type="ECO:0000256" key="8">
    <source>
        <dbReference type="ARBA" id="ARBA00022691"/>
    </source>
</evidence>
<dbReference type="OrthoDB" id="3450072at2"/>
<sequence>MDWKHHAQALAAVATPPGSRWRDPIASIPRHTFVPRWWGGGDDWELRIGESDHDRWLRTAYSNRTLVTRVGALHADHAEPGTVPSGLPTSSATLPGLVAQMYRHASIDDRCTVLDVGTGSGYGTAVLCARLGSGRVTAIDVDPYLNSAAEDRLEEIGYHPRLIAGDATSPLDGQWHRIVAMVSVATVPASWLEALHVGGRLATTLASMSLILTAEKQEDGGAAGRIERDRAMFMNTRTGPDYPLRDHALLKRARVEDGEDVRVGRYPFVLEVIEAWDVRTMLEIIAPGIRHHYSDTSSARIAVMTHQDGSWSRAEERDGVVTVHQGGPRRLWDYLDQVRDHWIRDGELPFLGARATINPEGAITLRRGRWTATIGSG</sequence>
<dbReference type="CDD" id="cd02440">
    <property type="entry name" value="AdoMet_MTases"/>
    <property type="match status" value="1"/>
</dbReference>
<evidence type="ECO:0000256" key="5">
    <source>
        <dbReference type="ARBA" id="ARBA00022490"/>
    </source>
</evidence>
<evidence type="ECO:0000256" key="10">
    <source>
        <dbReference type="ARBA" id="ARBA00031323"/>
    </source>
</evidence>
<evidence type="ECO:0000256" key="6">
    <source>
        <dbReference type="ARBA" id="ARBA00022603"/>
    </source>
</evidence>
<keyword evidence="5" id="KW-0963">Cytoplasm</keyword>
<dbReference type="PANTHER" id="PTHR11579:SF0">
    <property type="entry name" value="PROTEIN-L-ISOASPARTATE(D-ASPARTATE) O-METHYLTRANSFERASE"/>
    <property type="match status" value="1"/>
</dbReference>
<protein>
    <recommendedName>
        <fullName evidence="4">Protein-L-isoaspartate O-methyltransferase</fullName>
        <ecNumber evidence="3">2.1.1.77</ecNumber>
    </recommendedName>
    <alternativeName>
        <fullName evidence="11">L-isoaspartyl protein carboxyl methyltransferase</fullName>
    </alternativeName>
    <alternativeName>
        <fullName evidence="9">Protein L-isoaspartyl methyltransferase</fullName>
    </alternativeName>
    <alternativeName>
        <fullName evidence="10">Protein-beta-aspartate methyltransferase</fullName>
    </alternativeName>
</protein>
<comment type="caution">
    <text evidence="12">The sequence shown here is derived from an EMBL/GenBank/DDBJ whole genome shotgun (WGS) entry which is preliminary data.</text>
</comment>
<dbReference type="Pfam" id="PF01135">
    <property type="entry name" value="PCMT"/>
    <property type="match status" value="1"/>
</dbReference>
<evidence type="ECO:0000256" key="1">
    <source>
        <dbReference type="ARBA" id="ARBA00004496"/>
    </source>
</evidence>
<dbReference type="Gene3D" id="3.40.50.150">
    <property type="entry name" value="Vaccinia Virus protein VP39"/>
    <property type="match status" value="1"/>
</dbReference>
<reference evidence="12 13" key="1">
    <citation type="submission" date="2018-06" db="EMBL/GenBank/DDBJ databases">
        <title>Sphaerisporangium craniellae sp. nov., isolated from a marine sponge in the South China Sea.</title>
        <authorList>
            <person name="Li L."/>
        </authorList>
    </citation>
    <scope>NUCLEOTIDE SEQUENCE [LARGE SCALE GENOMIC DNA]</scope>
    <source>
        <strain evidence="12 13">LHW63015</strain>
    </source>
</reference>
<evidence type="ECO:0000256" key="4">
    <source>
        <dbReference type="ARBA" id="ARBA00013346"/>
    </source>
</evidence>
<dbReference type="GO" id="GO:0004719">
    <property type="term" value="F:protein-L-isoaspartate (D-aspartate) O-methyltransferase activity"/>
    <property type="evidence" value="ECO:0007669"/>
    <property type="project" value="UniProtKB-EC"/>
</dbReference>
<accession>A0A366LIX0</accession>
<dbReference type="EC" id="2.1.1.77" evidence="3"/>
<proteinExistence type="inferred from homology"/>
<gene>
    <name evidence="12" type="ORF">DP939_43930</name>
</gene>
<keyword evidence="6 12" id="KW-0489">Methyltransferase</keyword>
<dbReference type="GO" id="GO:0032259">
    <property type="term" value="P:methylation"/>
    <property type="evidence" value="ECO:0007669"/>
    <property type="project" value="UniProtKB-KW"/>
</dbReference>
<dbReference type="PANTHER" id="PTHR11579">
    <property type="entry name" value="PROTEIN-L-ISOASPARTATE O-METHYLTRANSFERASE"/>
    <property type="match status" value="1"/>
</dbReference>
<keyword evidence="13" id="KW-1185">Reference proteome</keyword>
<evidence type="ECO:0000256" key="11">
    <source>
        <dbReference type="ARBA" id="ARBA00031350"/>
    </source>
</evidence>
<dbReference type="InterPro" id="IPR000682">
    <property type="entry name" value="PCMT"/>
</dbReference>
<evidence type="ECO:0000256" key="2">
    <source>
        <dbReference type="ARBA" id="ARBA00005369"/>
    </source>
</evidence>
<evidence type="ECO:0000313" key="12">
    <source>
        <dbReference type="EMBL" id="RBQ13848.1"/>
    </source>
</evidence>
<comment type="similarity">
    <text evidence="2">Belongs to the methyltransferase superfamily. L-isoaspartyl/D-aspartyl protein methyltransferase family.</text>
</comment>
<dbReference type="SUPFAM" id="SSF53335">
    <property type="entry name" value="S-adenosyl-L-methionine-dependent methyltransferases"/>
    <property type="match status" value="1"/>
</dbReference>